<evidence type="ECO:0000313" key="2">
    <source>
        <dbReference type="EMBL" id="MFC4627088.1"/>
    </source>
</evidence>
<protein>
    <submittedName>
        <fullName evidence="2">Uncharacterized protein</fullName>
    </submittedName>
</protein>
<name>A0ABV9HAQ2_9MICO</name>
<dbReference type="Proteomes" id="UP001596011">
    <property type="component" value="Unassembled WGS sequence"/>
</dbReference>
<evidence type="ECO:0000256" key="1">
    <source>
        <dbReference type="SAM" id="MobiDB-lite"/>
    </source>
</evidence>
<evidence type="ECO:0000313" key="3">
    <source>
        <dbReference type="Proteomes" id="UP001596011"/>
    </source>
</evidence>
<proteinExistence type="predicted"/>
<organism evidence="2 3">
    <name type="scientific">Promicromonospora alba</name>
    <dbReference type="NCBI Taxonomy" id="1616110"/>
    <lineage>
        <taxon>Bacteria</taxon>
        <taxon>Bacillati</taxon>
        <taxon>Actinomycetota</taxon>
        <taxon>Actinomycetes</taxon>
        <taxon>Micrococcales</taxon>
        <taxon>Promicromonosporaceae</taxon>
        <taxon>Promicromonospora</taxon>
    </lineage>
</organism>
<feature type="region of interest" description="Disordered" evidence="1">
    <location>
        <begin position="138"/>
        <end position="160"/>
    </location>
</feature>
<accession>A0ABV9HAQ2</accession>
<reference evidence="3" key="1">
    <citation type="journal article" date="2019" name="Int. J. Syst. Evol. Microbiol.">
        <title>The Global Catalogue of Microorganisms (GCM) 10K type strain sequencing project: providing services to taxonomists for standard genome sequencing and annotation.</title>
        <authorList>
            <consortium name="The Broad Institute Genomics Platform"/>
            <consortium name="The Broad Institute Genome Sequencing Center for Infectious Disease"/>
            <person name="Wu L."/>
            <person name="Ma J."/>
        </authorList>
    </citation>
    <scope>NUCLEOTIDE SEQUENCE [LARGE SCALE GENOMIC DNA]</scope>
    <source>
        <strain evidence="3">CCUG 42722</strain>
    </source>
</reference>
<sequence>MRSPATYLDRALASDASPDELRELAQCPYPFVWQALAERTDVMPDVLALMVHRSDSAWNDNALLVAIAVTPQANRAVLLAVLQRVMDLLGSGERPFAAGLALAARVELTRDEAARLLDAPGGSRRFRTGLRAQLAARPAVRPASGPVSEESAAAEGMGAT</sequence>
<gene>
    <name evidence="2" type="ORF">ACFO6V_02500</name>
</gene>
<comment type="caution">
    <text evidence="2">The sequence shown here is derived from an EMBL/GenBank/DDBJ whole genome shotgun (WGS) entry which is preliminary data.</text>
</comment>
<dbReference type="EMBL" id="JBHSFI010000001">
    <property type="protein sequence ID" value="MFC4627088.1"/>
    <property type="molecule type" value="Genomic_DNA"/>
</dbReference>
<keyword evidence="3" id="KW-1185">Reference proteome</keyword>
<dbReference type="RefSeq" id="WP_377131840.1">
    <property type="nucleotide sequence ID" value="NZ_JBHSFI010000001.1"/>
</dbReference>
<feature type="compositionally biased region" description="Low complexity" evidence="1">
    <location>
        <begin position="148"/>
        <end position="160"/>
    </location>
</feature>